<proteinExistence type="predicted"/>
<feature type="domain" description="BF1531-like N-terminal" evidence="1">
    <location>
        <begin position="40"/>
        <end position="231"/>
    </location>
</feature>
<comment type="caution">
    <text evidence="2">The sequence shown here is derived from an EMBL/GenBank/DDBJ whole genome shotgun (WGS) entry which is preliminary data.</text>
</comment>
<dbReference type="Pfam" id="PF21211">
    <property type="entry name" value="FkbH_N"/>
    <property type="match status" value="1"/>
</dbReference>
<dbReference type="Gene3D" id="3.40.630.30">
    <property type="match status" value="1"/>
</dbReference>
<dbReference type="Gene3D" id="3.40.50.1110">
    <property type="entry name" value="SGNH hydrolase"/>
    <property type="match status" value="1"/>
</dbReference>
<sequence>MSSTVTPARKPSAALTRTEFVQQSQAILAEADPNLIKKSIAVLSTFTVDLMKPCLVVEAAAQGFLLDLWLAPFGQIEQQACDPSSLLYQAQPDVVLILPRIEDWVPEAGYHFISLSPEDQEALKTRAISRLQQVAEEIRSRTQATVLMANFAPLPWLAAGMADSTLATSQISFIQSLNDALAAVCGRLPGTAILDAARAAAEVGMRHWNDERMTYLAKAPLSLEAMSALAAAFARRLRSLTVTPKKCLVLDLDNTLWGGVLGEAGLEGIALGPDYPGNVFVDFHKRILALRDAGVLLAVASKNNEVDAVQALDHHPASLLRRRHFSAFEAHWEDKATSLRRIASHLNIGTDALVFFDDNPTEREWVRGQLPEVTVIEAPASPLGYAKALAECGCFDFAALVKEDLLRAGLYEQEALRKEMHTQATSLDDFLAGLEMKMTAGLADETVLPRIVQLLGKTNQFNLTTRRHSAADLQAMMDGGAQVLWFRVQDKFGDNGVVGILIATPSEESGAWYLDTFLMSCRVIGRKVETAMLAILEKLLASKGATTLTADFFPTAKNQPAALFLPNHGFENNGKQWILPLAKPRPLPDCLSPEGIFTQL</sequence>
<evidence type="ECO:0000313" key="3">
    <source>
        <dbReference type="Proteomes" id="UP000534294"/>
    </source>
</evidence>
<evidence type="ECO:0000259" key="1">
    <source>
        <dbReference type="Pfam" id="PF21211"/>
    </source>
</evidence>
<dbReference type="GO" id="GO:0016788">
    <property type="term" value="F:hydrolase activity, acting on ester bonds"/>
    <property type="evidence" value="ECO:0007669"/>
    <property type="project" value="UniProtKB-ARBA"/>
</dbReference>
<dbReference type="InterPro" id="IPR023214">
    <property type="entry name" value="HAD_sf"/>
</dbReference>
<dbReference type="NCBIfam" id="TIGR01686">
    <property type="entry name" value="FkbH"/>
    <property type="match status" value="1"/>
</dbReference>
<dbReference type="Gene3D" id="3.40.50.1000">
    <property type="entry name" value="HAD superfamily/HAD-like"/>
    <property type="match status" value="1"/>
</dbReference>
<keyword evidence="3" id="KW-1185">Reference proteome</keyword>
<dbReference type="SUPFAM" id="SSF56784">
    <property type="entry name" value="HAD-like"/>
    <property type="match status" value="1"/>
</dbReference>
<dbReference type="Proteomes" id="UP000534294">
    <property type="component" value="Unassembled WGS sequence"/>
</dbReference>
<dbReference type="InterPro" id="IPR036514">
    <property type="entry name" value="SGNH_hydro_sf"/>
</dbReference>
<gene>
    <name evidence="2" type="ORF">HNQ64_004215</name>
</gene>
<reference evidence="2 3" key="1">
    <citation type="submission" date="2020-08" db="EMBL/GenBank/DDBJ databases">
        <title>Genomic Encyclopedia of Type Strains, Phase IV (KMG-IV): sequencing the most valuable type-strain genomes for metagenomic binning, comparative biology and taxonomic classification.</title>
        <authorList>
            <person name="Goeker M."/>
        </authorList>
    </citation>
    <scope>NUCLEOTIDE SEQUENCE [LARGE SCALE GENOMIC DNA]</scope>
    <source>
        <strain evidence="2 3">DSM 12251</strain>
    </source>
</reference>
<dbReference type="SUPFAM" id="SSF55729">
    <property type="entry name" value="Acyl-CoA N-acyltransferases (Nat)"/>
    <property type="match status" value="1"/>
</dbReference>
<evidence type="ECO:0000313" key="2">
    <source>
        <dbReference type="EMBL" id="MBB5039937.1"/>
    </source>
</evidence>
<accession>A0A7W7YPR2</accession>
<dbReference type="NCBIfam" id="TIGR01681">
    <property type="entry name" value="HAD-SF-IIIC"/>
    <property type="match status" value="1"/>
</dbReference>
<protein>
    <submittedName>
        <fullName evidence="2">FkbH-like protein</fullName>
    </submittedName>
</protein>
<dbReference type="InterPro" id="IPR049369">
    <property type="entry name" value="BF1531-like_N"/>
</dbReference>
<dbReference type="InterPro" id="IPR036412">
    <property type="entry name" value="HAD-like_sf"/>
</dbReference>
<name>A0A7W7YPR2_9BACT</name>
<dbReference type="InterPro" id="IPR010037">
    <property type="entry name" value="FkbH_domain"/>
</dbReference>
<organism evidence="2 3">
    <name type="scientific">Prosthecobacter dejongeii</name>
    <dbReference type="NCBI Taxonomy" id="48465"/>
    <lineage>
        <taxon>Bacteria</taxon>
        <taxon>Pseudomonadati</taxon>
        <taxon>Verrucomicrobiota</taxon>
        <taxon>Verrucomicrobiia</taxon>
        <taxon>Verrucomicrobiales</taxon>
        <taxon>Verrucomicrobiaceae</taxon>
        <taxon>Prosthecobacter</taxon>
    </lineage>
</organism>
<dbReference type="EMBL" id="JACHIF010000010">
    <property type="protein sequence ID" value="MBB5039937.1"/>
    <property type="molecule type" value="Genomic_DNA"/>
</dbReference>
<dbReference type="AlphaFoldDB" id="A0A7W7YPR2"/>
<dbReference type="InterPro" id="IPR016181">
    <property type="entry name" value="Acyl_CoA_acyltransferase"/>
</dbReference>
<dbReference type="InterPro" id="IPR010033">
    <property type="entry name" value="HAD_SF_ppase_IIIC"/>
</dbReference>